<gene>
    <name evidence="2" type="ORF">PG915_22655</name>
</gene>
<dbReference type="AlphaFoldDB" id="A0AAU8BMZ8"/>
<feature type="region of interest" description="Disordered" evidence="1">
    <location>
        <begin position="53"/>
        <end position="75"/>
    </location>
</feature>
<protein>
    <submittedName>
        <fullName evidence="2">Uncharacterized protein</fullName>
    </submittedName>
</protein>
<evidence type="ECO:0000256" key="1">
    <source>
        <dbReference type="SAM" id="MobiDB-lite"/>
    </source>
</evidence>
<accession>A0AAU8BMZ8</accession>
<dbReference type="KEGG" id="vck:PG915_22655"/>
<dbReference type="EMBL" id="CP115921">
    <property type="protein sequence ID" value="XCD18080.1"/>
    <property type="molecule type" value="Genomic_DNA"/>
</dbReference>
<organism evidence="2">
    <name type="scientific">Vibrio chaetopteri</name>
    <dbReference type="NCBI Taxonomy" id="3016528"/>
    <lineage>
        <taxon>Bacteria</taxon>
        <taxon>Pseudomonadati</taxon>
        <taxon>Pseudomonadota</taxon>
        <taxon>Gammaproteobacteria</taxon>
        <taxon>Vibrionales</taxon>
        <taxon>Vibrionaceae</taxon>
        <taxon>Vibrio</taxon>
    </lineage>
</organism>
<dbReference type="RefSeq" id="WP_353499234.1">
    <property type="nucleotide sequence ID" value="NZ_CP115921.1"/>
</dbReference>
<name>A0AAU8BMZ8_9VIBR</name>
<sequence>MIFEHALITVEQLTAMYRCSIDAEPNKAQKGLLQRAALRAISNKCTSALTELEKASDSDNYPKPGCEISREEKSR</sequence>
<proteinExistence type="predicted"/>
<evidence type="ECO:0000313" key="2">
    <source>
        <dbReference type="EMBL" id="XCD18080.1"/>
    </source>
</evidence>
<reference evidence="2" key="1">
    <citation type="submission" date="2023-01" db="EMBL/GenBank/DDBJ databases">
        <title>Vibrio sp. CB1-14 genome sequencing.</title>
        <authorList>
            <person name="Otstavnykh N."/>
            <person name="Isaeva M."/>
            <person name="Meleshko D."/>
        </authorList>
    </citation>
    <scope>NUCLEOTIDE SEQUENCE</scope>
    <source>
        <strain evidence="2">CB1-14</strain>
    </source>
</reference>